<dbReference type="InterPro" id="IPR014145">
    <property type="entry name" value="LigD_pol_dom"/>
</dbReference>
<dbReference type="AlphaFoldDB" id="A0A7Z7FIZ0"/>
<reference evidence="2" key="1">
    <citation type="submission" date="2016-10" db="EMBL/GenBank/DDBJ databases">
        <authorList>
            <person name="Varghese N."/>
            <person name="Submissions S."/>
        </authorList>
    </citation>
    <scope>NUCLEOTIDE SEQUENCE [LARGE SCALE GENOMIC DNA]</scope>
    <source>
        <strain evidence="2">YR281</strain>
    </source>
</reference>
<accession>A0A7Z7FIZ0</accession>
<protein>
    <submittedName>
        <fullName evidence="2">Bifunctional non-homologous end joining protein LigD</fullName>
    </submittedName>
</protein>
<keyword evidence="3" id="KW-1185">Reference proteome</keyword>
<dbReference type="SUPFAM" id="SSF56091">
    <property type="entry name" value="DNA ligase/mRNA capping enzyme, catalytic domain"/>
    <property type="match status" value="1"/>
</dbReference>
<evidence type="ECO:0000259" key="1">
    <source>
        <dbReference type="Pfam" id="PF21686"/>
    </source>
</evidence>
<feature type="domain" description="DNA ligase D polymerase" evidence="1">
    <location>
        <begin position="145"/>
        <end position="174"/>
    </location>
</feature>
<proteinExistence type="predicted"/>
<dbReference type="EMBL" id="FNDI01000016">
    <property type="protein sequence ID" value="SDI38703.1"/>
    <property type="molecule type" value="Genomic_DNA"/>
</dbReference>
<dbReference type="Gene3D" id="3.90.920.10">
    <property type="entry name" value="DNA primase, PRIM domain"/>
    <property type="match status" value="1"/>
</dbReference>
<comment type="caution">
    <text evidence="2">The sequence shown here is derived from an EMBL/GenBank/DDBJ whole genome shotgun (WGS) entry which is preliminary data.</text>
</comment>
<dbReference type="Proteomes" id="UP000198900">
    <property type="component" value="Unassembled WGS sequence"/>
</dbReference>
<evidence type="ECO:0000313" key="3">
    <source>
        <dbReference type="Proteomes" id="UP000198900"/>
    </source>
</evidence>
<evidence type="ECO:0000313" key="2">
    <source>
        <dbReference type="EMBL" id="SDI38703.1"/>
    </source>
</evidence>
<sequence length="179" mass="20249">MEAGKLVLRLHGEKLAGLWELVRISKPDDKQDQWMFFKKRDEWAHPLTEYDVIKAFPDSVVANPLGLVEDREPKIARPIHGAEPEVDLSAAVRAPMPSKLEPQLPTVATSLPTGGDWITETKLDGYRLLARINKRIVDASVGIAKADLVRYHASVAEWMLPHLKDRPVAMVRAPLWHRR</sequence>
<dbReference type="Pfam" id="PF21686">
    <property type="entry name" value="LigD_Prim-Pol"/>
    <property type="match status" value="1"/>
</dbReference>
<name>A0A7Z7FIZ0_9BURK</name>
<gene>
    <name evidence="2" type="ORF">SAMN04487926_11621</name>
</gene>
<organism evidence="2 3">
    <name type="scientific">Paraburkholderia steynii</name>
    <dbReference type="NCBI Taxonomy" id="1245441"/>
    <lineage>
        <taxon>Bacteria</taxon>
        <taxon>Pseudomonadati</taxon>
        <taxon>Pseudomonadota</taxon>
        <taxon>Betaproteobacteria</taxon>
        <taxon>Burkholderiales</taxon>
        <taxon>Burkholderiaceae</taxon>
        <taxon>Paraburkholderia</taxon>
    </lineage>
</organism>